<keyword evidence="2" id="KW-1185">Reference proteome</keyword>
<evidence type="ECO:0000313" key="1">
    <source>
        <dbReference type="EMBL" id="PPQ71440.1"/>
    </source>
</evidence>
<protein>
    <submittedName>
        <fullName evidence="1">Uncharacterized protein</fullName>
    </submittedName>
</protein>
<dbReference type="Proteomes" id="UP000284706">
    <property type="component" value="Unassembled WGS sequence"/>
</dbReference>
<sequence length="63" mass="7556">MNQIDLLLTYKKQCVPFHHWAAQESMVRRRRYRIDAARTGIAPWPCQKLQAFIRALRCLEQEV</sequence>
<name>A0A409VYX3_9AGAR</name>
<proteinExistence type="predicted"/>
<accession>A0A409VYX3</accession>
<reference evidence="1 2" key="1">
    <citation type="journal article" date="2018" name="Evol. Lett.">
        <title>Horizontal gene cluster transfer increased hallucinogenic mushroom diversity.</title>
        <authorList>
            <person name="Reynolds H.T."/>
            <person name="Vijayakumar V."/>
            <person name="Gluck-Thaler E."/>
            <person name="Korotkin H.B."/>
            <person name="Matheny P.B."/>
            <person name="Slot J.C."/>
        </authorList>
    </citation>
    <scope>NUCLEOTIDE SEQUENCE [LARGE SCALE GENOMIC DNA]</scope>
    <source>
        <strain evidence="1 2">SRW20</strain>
    </source>
</reference>
<comment type="caution">
    <text evidence="1">The sequence shown here is derived from an EMBL/GenBank/DDBJ whole genome shotgun (WGS) entry which is preliminary data.</text>
</comment>
<evidence type="ECO:0000313" key="2">
    <source>
        <dbReference type="Proteomes" id="UP000284706"/>
    </source>
</evidence>
<dbReference type="InParanoid" id="A0A409VYX3"/>
<gene>
    <name evidence="1" type="ORF">CVT26_011136</name>
</gene>
<dbReference type="EMBL" id="NHYE01005502">
    <property type="protein sequence ID" value="PPQ71440.1"/>
    <property type="molecule type" value="Genomic_DNA"/>
</dbReference>
<dbReference type="AlphaFoldDB" id="A0A409VYX3"/>
<organism evidence="1 2">
    <name type="scientific">Gymnopilus dilepis</name>
    <dbReference type="NCBI Taxonomy" id="231916"/>
    <lineage>
        <taxon>Eukaryota</taxon>
        <taxon>Fungi</taxon>
        <taxon>Dikarya</taxon>
        <taxon>Basidiomycota</taxon>
        <taxon>Agaricomycotina</taxon>
        <taxon>Agaricomycetes</taxon>
        <taxon>Agaricomycetidae</taxon>
        <taxon>Agaricales</taxon>
        <taxon>Agaricineae</taxon>
        <taxon>Hymenogastraceae</taxon>
        <taxon>Gymnopilus</taxon>
    </lineage>
</organism>